<protein>
    <submittedName>
        <fullName evidence="2">Secreted protein with C-terminal beta-propeller domain</fullName>
    </submittedName>
</protein>
<name>J7IYG2_DESMD</name>
<evidence type="ECO:0000313" key="2">
    <source>
        <dbReference type="EMBL" id="AFQ43746.1"/>
    </source>
</evidence>
<dbReference type="RefSeq" id="WP_014902661.1">
    <property type="nucleotide sequence ID" value="NC_018515.1"/>
</dbReference>
<dbReference type="STRING" id="768704.Desmer_1779"/>
<accession>J7IYG2</accession>
<dbReference type="Pfam" id="PF09826">
    <property type="entry name" value="Beta_propel"/>
    <property type="match status" value="1"/>
</dbReference>
<reference evidence="2 3" key="1">
    <citation type="journal article" date="2012" name="J. Bacteriol.">
        <title>Complete genome sequences of Desulfosporosinus orientis DSM765T, Desulfosporosinus youngiae DSM17734T, Desulfosporosinus meridiei DSM13257T, and Desulfosporosinus acidiphilus DSM22704T.</title>
        <authorList>
            <person name="Pester M."/>
            <person name="Brambilla E."/>
            <person name="Alazard D."/>
            <person name="Rattei T."/>
            <person name="Weinmaier T."/>
            <person name="Han J."/>
            <person name="Lucas S."/>
            <person name="Lapidus A."/>
            <person name="Cheng J.F."/>
            <person name="Goodwin L."/>
            <person name="Pitluck S."/>
            <person name="Peters L."/>
            <person name="Ovchinnikova G."/>
            <person name="Teshima H."/>
            <person name="Detter J.C."/>
            <person name="Han C.S."/>
            <person name="Tapia R."/>
            <person name="Land M.L."/>
            <person name="Hauser L."/>
            <person name="Kyrpides N.C."/>
            <person name="Ivanova N.N."/>
            <person name="Pagani I."/>
            <person name="Huntmann M."/>
            <person name="Wei C.L."/>
            <person name="Davenport K.W."/>
            <person name="Daligault H."/>
            <person name="Chain P.S."/>
            <person name="Chen A."/>
            <person name="Mavromatis K."/>
            <person name="Markowitz V."/>
            <person name="Szeto E."/>
            <person name="Mikhailova N."/>
            <person name="Pati A."/>
            <person name="Wagner M."/>
            <person name="Woyke T."/>
            <person name="Ollivier B."/>
            <person name="Klenk H.P."/>
            <person name="Spring S."/>
            <person name="Loy A."/>
        </authorList>
    </citation>
    <scope>NUCLEOTIDE SEQUENCE [LARGE SCALE GENOMIC DNA]</scope>
    <source>
        <strain evidence="3">ATCC BAA-275 / DSM 13257 / NCIMB 13706 / S10</strain>
    </source>
</reference>
<gene>
    <name evidence="2" type="ordered locus">Desmer_1779</name>
</gene>
<dbReference type="KEGG" id="dmi:Desmer_1779"/>
<sequence>MKRKLWYSLAVLAVFTGMIIMTGLNEPPKQSIAQEPEQAQPEHLSLPVLGSLDNLRSILKDAENSRGLRGQGVLMGAIALDGMTKSAAAPPVDQASPTNSGITSKESKNYSSTNLQVAEVDEADIVKSDGTYLYQVNNQELLVIQADPSDQMHIVKRISFDENEFSPQELYVDNQYLVVLGNAIYPETQPSATEKDQSKAMIYPPVIHKSTTKVIIYNLADKANITKLREVELDGDYVSSRKIGSNLYLIANKYLDLYRIMNSEMEPTLPSYRDTALKNEFINLDYAKIRYFPDCIEPNYLMIASLNLDQAQQEMQVQTFLGSGQNVYASPTNLYIAVTQYERAEQDTPGTTPKKQIIPSPYSMATAVYRFSLDQGGIDLQAKGTVPGNILNQFSLDEYNNCFRIATTTGETWRSDENTSKNNVYILGPDLQLMGKLEDIAPGERIYSVRFMGDRGYMVTFKNVDPFFVLDLKDPSAPQILGALKIPGYSDYLHPYDENHIIGFGKETIELSPTNNNQGILPGSPVGSNAYYQGMKLAVFDVTDVTKPVEMYKTTIGDRGTDSEVLHNHKALLFDQEKKLLSFPVTVMEVKNPVKSPSGVPQYGSFAFQGAYVYNFDLHSGFTLRGKTTHLDKPDLLKAGQHYYGTKEIERVLYIGDTLYTVSKGKIKANDLSSLEEKKSLTLNP</sequence>
<dbReference type="EMBL" id="CP003629">
    <property type="protein sequence ID" value="AFQ43746.1"/>
    <property type="molecule type" value="Genomic_DNA"/>
</dbReference>
<organism evidence="2 3">
    <name type="scientific">Desulfosporosinus meridiei (strain ATCC BAA-275 / DSM 13257 / KCTC 12902 / NCIMB 13706 / S10)</name>
    <dbReference type="NCBI Taxonomy" id="768704"/>
    <lineage>
        <taxon>Bacteria</taxon>
        <taxon>Bacillati</taxon>
        <taxon>Bacillota</taxon>
        <taxon>Clostridia</taxon>
        <taxon>Eubacteriales</taxon>
        <taxon>Desulfitobacteriaceae</taxon>
        <taxon>Desulfosporosinus</taxon>
    </lineage>
</organism>
<reference evidence="3" key="2">
    <citation type="submission" date="2012-08" db="EMBL/GenBank/DDBJ databases">
        <title>Finished genome of Desulfosporosinus meridiei DSM 13257.</title>
        <authorList>
            <person name="Huntemann M."/>
            <person name="Wei C.-L."/>
            <person name="Han J."/>
            <person name="Detter J.C."/>
            <person name="Han C."/>
            <person name="Davenport K."/>
            <person name="Daligault H."/>
            <person name="Erkkila T."/>
            <person name="Gu W."/>
            <person name="Munk A.C.C."/>
            <person name="Teshima H."/>
            <person name="Xu Y."/>
            <person name="Chain P."/>
            <person name="Tapia R."/>
            <person name="Chen A."/>
            <person name="Krypides N."/>
            <person name="Mavromatis K."/>
            <person name="Markowitz V."/>
            <person name="Szeto E."/>
            <person name="Ivanova N."/>
            <person name="Mikhailova N."/>
            <person name="Ovchinnikova G."/>
            <person name="Pagani I."/>
            <person name="Pati A."/>
            <person name="Goodwin L."/>
            <person name="Peters L."/>
            <person name="Pitluck S."/>
            <person name="Woyke T."/>
            <person name="Pester M."/>
            <person name="Spring S."/>
            <person name="Ollivier B."/>
            <person name="Rattei T."/>
            <person name="Klenk H.-P."/>
            <person name="Wagner M."/>
            <person name="Loy A."/>
        </authorList>
    </citation>
    <scope>NUCLEOTIDE SEQUENCE [LARGE SCALE GENOMIC DNA]</scope>
    <source>
        <strain evidence="3">ATCC BAA-275 / DSM 13257 / NCIMB 13706 / S10</strain>
    </source>
</reference>
<evidence type="ECO:0000313" key="3">
    <source>
        <dbReference type="Proteomes" id="UP000005262"/>
    </source>
</evidence>
<dbReference type="Proteomes" id="UP000005262">
    <property type="component" value="Chromosome"/>
</dbReference>
<dbReference type="InterPro" id="IPR019198">
    <property type="entry name" value="Beta_propeller_containing"/>
</dbReference>
<dbReference type="HOGENOM" id="CLU_015706_0_0_9"/>
<proteinExistence type="predicted"/>
<evidence type="ECO:0000256" key="1">
    <source>
        <dbReference type="SAM" id="MobiDB-lite"/>
    </source>
</evidence>
<keyword evidence="3" id="KW-1185">Reference proteome</keyword>
<dbReference type="eggNOG" id="COG4880">
    <property type="taxonomic scope" value="Bacteria"/>
</dbReference>
<feature type="region of interest" description="Disordered" evidence="1">
    <location>
        <begin position="88"/>
        <end position="107"/>
    </location>
</feature>
<dbReference type="AlphaFoldDB" id="J7IYG2"/>
<feature type="compositionally biased region" description="Polar residues" evidence="1">
    <location>
        <begin position="95"/>
        <end position="107"/>
    </location>
</feature>